<feature type="transmembrane region" description="Helical" evidence="2">
    <location>
        <begin position="93"/>
        <end position="110"/>
    </location>
</feature>
<proteinExistence type="predicted"/>
<feature type="region of interest" description="Disordered" evidence="1">
    <location>
        <begin position="1"/>
        <end position="38"/>
    </location>
</feature>
<evidence type="ECO:0000256" key="2">
    <source>
        <dbReference type="SAM" id="Phobius"/>
    </source>
</evidence>
<feature type="transmembrane region" description="Helical" evidence="2">
    <location>
        <begin position="665"/>
        <end position="688"/>
    </location>
</feature>
<feature type="transmembrane region" description="Helical" evidence="2">
    <location>
        <begin position="451"/>
        <end position="475"/>
    </location>
</feature>
<evidence type="ECO:0000259" key="3">
    <source>
        <dbReference type="Pfam" id="PF06808"/>
    </source>
</evidence>
<sequence>MPERGSESTSQPVDDAAGTPDNSSGTPDSSDTPANPLLTQAAPGEEALAGYDDERPARALSGWVLRAVDVAAALIAVFSLYQVFFPLAAGRQYALMLFLACVLPLVFLCYRATARRRNAGRPDNPGPADWVLAAASLVVALYPALTGYDAFLDRQGLLSPADLVAGGVLLVLVLEACRRTTGWVLPAACLLALAYSYYGGLLPQNWAIAHQGLNADEIINGLYNDASGFYGVPLSVAASYIVLFALYAAVLDLSGAGRFFIDLSFAAFGRSRTAPGRTVTLSGFLLGTVSGSGAATTVSLGSVTWPILRRAGYPAENAGGMLAAAGIGAILSPPTLGAAAFIIAEYLRVSYLQVLLWAIVPTLLYYLGILLAVEIDARRHGTSAVTVREPGAPGPWRILGRYGYHLLSLVVIVVFLALDIPPFTAVVYAIGIQLVLSFLDKRNALTPKRLFQALAFGLRSVLAVAAVCAAAGIITSTIAKTGLGLQLASILVGAARAVTDNPTGVLVVTVVLAAIAVSALGLAVPVTASFIIAWVIVGPALTDLGVAPPEAAMFIFYFAVLSEVTPPTALAAVAASAITGGKVIPTMWQAAKYTLPAFLVPFAFVLTDNGAALLTEGSAVTVLWTTLVASAAVAALAVVTGGWLVDRAGLVERALCLPAALLLLYLAPATIISGFALLACAVMIHLVIRARRGSDVRQVGEGL</sequence>
<reference evidence="5" key="1">
    <citation type="journal article" date="2019" name="Int. J. Syst. Evol. Microbiol.">
        <title>The Global Catalogue of Microorganisms (GCM) 10K type strain sequencing project: providing services to taxonomists for standard genome sequencing and annotation.</title>
        <authorList>
            <consortium name="The Broad Institute Genomics Platform"/>
            <consortium name="The Broad Institute Genome Sequencing Center for Infectious Disease"/>
            <person name="Wu L."/>
            <person name="Ma J."/>
        </authorList>
    </citation>
    <scope>NUCLEOTIDE SEQUENCE [LARGE SCALE GENOMIC DNA]</scope>
    <source>
        <strain evidence="5">JCM 18303</strain>
    </source>
</reference>
<comment type="caution">
    <text evidence="4">The sequence shown here is derived from an EMBL/GenBank/DDBJ whole genome shotgun (WGS) entry which is preliminary data.</text>
</comment>
<feature type="transmembrane region" description="Helical" evidence="2">
    <location>
        <begin position="554"/>
        <end position="578"/>
    </location>
</feature>
<evidence type="ECO:0000313" key="4">
    <source>
        <dbReference type="EMBL" id="GAA5146629.1"/>
    </source>
</evidence>
<protein>
    <submittedName>
        <fullName evidence="4">TRAP transporter fused permease subunit</fullName>
    </submittedName>
</protein>
<evidence type="ECO:0000313" key="5">
    <source>
        <dbReference type="Proteomes" id="UP001428817"/>
    </source>
</evidence>
<evidence type="ECO:0000256" key="1">
    <source>
        <dbReference type="SAM" id="MobiDB-lite"/>
    </source>
</evidence>
<dbReference type="RefSeq" id="WP_185058870.1">
    <property type="nucleotide sequence ID" value="NZ_BAABJP010000001.1"/>
</dbReference>
<keyword evidence="5" id="KW-1185">Reference proteome</keyword>
<feature type="transmembrane region" description="Helical" evidence="2">
    <location>
        <begin position="505"/>
        <end position="524"/>
    </location>
</feature>
<dbReference type="EMBL" id="BAABJP010000001">
    <property type="protein sequence ID" value="GAA5146629.1"/>
    <property type="molecule type" value="Genomic_DNA"/>
</dbReference>
<organism evidence="4 5">
    <name type="scientific">Pseudonocardia eucalypti</name>
    <dbReference type="NCBI Taxonomy" id="648755"/>
    <lineage>
        <taxon>Bacteria</taxon>
        <taxon>Bacillati</taxon>
        <taxon>Actinomycetota</taxon>
        <taxon>Actinomycetes</taxon>
        <taxon>Pseudonocardiales</taxon>
        <taxon>Pseudonocardiaceae</taxon>
        <taxon>Pseudonocardia</taxon>
    </lineage>
</organism>
<gene>
    <name evidence="4" type="ORF">GCM10023321_06370</name>
</gene>
<dbReference type="NCBIfam" id="TIGR02123">
    <property type="entry name" value="TRAP_fused"/>
    <property type="match status" value="1"/>
</dbReference>
<feature type="transmembrane region" description="Helical" evidence="2">
    <location>
        <begin position="63"/>
        <end position="81"/>
    </location>
</feature>
<keyword evidence="2" id="KW-0812">Transmembrane</keyword>
<accession>A0ABP9PJB2</accession>
<feature type="transmembrane region" description="Helical" evidence="2">
    <location>
        <begin position="281"/>
        <end position="308"/>
    </location>
</feature>
<feature type="transmembrane region" description="Helical" evidence="2">
    <location>
        <begin position="590"/>
        <end position="607"/>
    </location>
</feature>
<dbReference type="InterPro" id="IPR011853">
    <property type="entry name" value="TRAP_DctM-Dct_fused"/>
</dbReference>
<name>A0ABP9PJB2_9PSEU</name>
<feature type="transmembrane region" description="Helical" evidence="2">
    <location>
        <begin position="619"/>
        <end position="645"/>
    </location>
</feature>
<keyword evidence="2" id="KW-1133">Transmembrane helix</keyword>
<feature type="transmembrane region" description="Helical" evidence="2">
    <location>
        <begin position="130"/>
        <end position="151"/>
    </location>
</feature>
<feature type="transmembrane region" description="Helical" evidence="2">
    <location>
        <begin position="406"/>
        <end position="439"/>
    </location>
</feature>
<dbReference type="InterPro" id="IPR010656">
    <property type="entry name" value="DctM"/>
</dbReference>
<feature type="compositionally biased region" description="Polar residues" evidence="1">
    <location>
        <begin position="20"/>
        <end position="33"/>
    </location>
</feature>
<feature type="transmembrane region" description="Helical" evidence="2">
    <location>
        <begin position="157"/>
        <end position="174"/>
    </location>
</feature>
<feature type="transmembrane region" description="Helical" evidence="2">
    <location>
        <begin position="320"/>
        <end position="342"/>
    </location>
</feature>
<feature type="transmembrane region" description="Helical" evidence="2">
    <location>
        <begin position="237"/>
        <end position="261"/>
    </location>
</feature>
<feature type="transmembrane region" description="Helical" evidence="2">
    <location>
        <begin position="181"/>
        <end position="198"/>
    </location>
</feature>
<feature type="transmembrane region" description="Helical" evidence="2">
    <location>
        <begin position="354"/>
        <end position="373"/>
    </location>
</feature>
<dbReference type="Pfam" id="PF06808">
    <property type="entry name" value="DctM"/>
    <property type="match status" value="1"/>
</dbReference>
<keyword evidence="2" id="KW-0472">Membrane</keyword>
<dbReference type="PANTHER" id="PTHR43849:SF2">
    <property type="entry name" value="BLL3936 PROTEIN"/>
    <property type="match status" value="1"/>
</dbReference>
<dbReference type="PANTHER" id="PTHR43849">
    <property type="entry name" value="BLL3936 PROTEIN"/>
    <property type="match status" value="1"/>
</dbReference>
<feature type="domain" description="TRAP C4-dicarboxylate transport system permease DctM subunit" evidence="3">
    <location>
        <begin position="169"/>
        <end position="600"/>
    </location>
</feature>
<dbReference type="Proteomes" id="UP001428817">
    <property type="component" value="Unassembled WGS sequence"/>
</dbReference>